<proteinExistence type="predicted"/>
<evidence type="ECO:0008006" key="5">
    <source>
        <dbReference type="Google" id="ProtNLM"/>
    </source>
</evidence>
<gene>
    <name evidence="3" type="ORF">MSTE_01828</name>
</gene>
<dbReference type="AlphaFoldDB" id="A0A1Z4EVZ8"/>
<evidence type="ECO:0000313" key="4">
    <source>
        <dbReference type="Proteomes" id="UP000217954"/>
    </source>
</evidence>
<accession>A0A1Z4EVZ8</accession>
<dbReference type="Gene3D" id="3.40.1000.10">
    <property type="entry name" value="Mog1/PsbP, alpha/beta/alpha sandwich"/>
    <property type="match status" value="1"/>
</dbReference>
<dbReference type="EMBL" id="AP018165">
    <property type="protein sequence ID" value="BAX97145.1"/>
    <property type="molecule type" value="Genomic_DNA"/>
</dbReference>
<sequence>MIRAPRWMLALACVATMLASGCTAIVDGEAIATPGEEGKRLTNPKCSSVSVPLLEVPLDNDSEPRVEVPQPAGWERVKRFESGVVRVYLSAPDLQAKGFVPNATVAMANLTGKVSTEEAAFAAEQQGLEMFGITDLVEATGTICGYPSKTLTYNMGLGKIPVHRVTTTVVAVKNDRKIFTIGVSVQALDDTVGDFDSARETILAGLQVSPPATS</sequence>
<reference evidence="4" key="1">
    <citation type="journal article" date="2017" name="Genome Announc.">
        <title>Complete Genome Sequence of Mycobacterium stephanolepidis.</title>
        <authorList>
            <person name="Fukano H."/>
            <person name="Yoshida M."/>
            <person name="Katayama Y."/>
            <person name="Omatsu T."/>
            <person name="Mizutani T."/>
            <person name="Kurata O."/>
            <person name="Wada S."/>
            <person name="Hoshino Y."/>
        </authorList>
    </citation>
    <scope>NUCLEOTIDE SEQUENCE [LARGE SCALE GENOMIC DNA]</scope>
    <source>
        <strain evidence="4">NJB0901</strain>
    </source>
</reference>
<organism evidence="3 4">
    <name type="scientific">[Mycobacterium] stephanolepidis</name>
    <dbReference type="NCBI Taxonomy" id="1520670"/>
    <lineage>
        <taxon>Bacteria</taxon>
        <taxon>Bacillati</taxon>
        <taxon>Actinomycetota</taxon>
        <taxon>Actinomycetes</taxon>
        <taxon>Mycobacteriales</taxon>
        <taxon>Mycobacteriaceae</taxon>
        <taxon>Mycobacteroides</taxon>
    </lineage>
</organism>
<evidence type="ECO:0000256" key="1">
    <source>
        <dbReference type="ARBA" id="ARBA00022729"/>
    </source>
</evidence>
<name>A0A1Z4EVZ8_9MYCO</name>
<dbReference type="Proteomes" id="UP000217954">
    <property type="component" value="Chromosome"/>
</dbReference>
<evidence type="ECO:0000256" key="2">
    <source>
        <dbReference type="SAM" id="SignalP"/>
    </source>
</evidence>
<dbReference type="KEGG" id="mste:MSTE_01828"/>
<dbReference type="PROSITE" id="PS51257">
    <property type="entry name" value="PROKAR_LIPOPROTEIN"/>
    <property type="match status" value="1"/>
</dbReference>
<keyword evidence="4" id="KW-1185">Reference proteome</keyword>
<reference evidence="3 4" key="2">
    <citation type="journal article" date="2017" name="Int. J. Syst. Evol. Microbiol.">
        <title>Mycobacterium stephanolepidis sp. nov., a rapidly growing species related to Mycobacterium chelonae, isolated from marine teleost fish, Stephanolepis cirrhifer.</title>
        <authorList>
            <person name="Fukano H."/>
            <person name="Wada S."/>
            <person name="Kurata O."/>
            <person name="Katayama K."/>
            <person name="Fujiwara N."/>
            <person name="Hoshino Y."/>
        </authorList>
    </citation>
    <scope>NUCLEOTIDE SEQUENCE [LARGE SCALE GENOMIC DNA]</scope>
    <source>
        <strain evidence="3 4">NJB0901</strain>
    </source>
</reference>
<dbReference type="InterPro" id="IPR019674">
    <property type="entry name" value="Lipoprotein_LpqN/LpqT-like"/>
</dbReference>
<feature type="chain" id="PRO_5038945494" description="Lipoprotein LpqN" evidence="2">
    <location>
        <begin position="25"/>
        <end position="214"/>
    </location>
</feature>
<evidence type="ECO:0000313" key="3">
    <source>
        <dbReference type="EMBL" id="BAX97145.1"/>
    </source>
</evidence>
<protein>
    <recommendedName>
        <fullName evidence="5">Lipoprotein LpqN</fullName>
    </recommendedName>
</protein>
<keyword evidence="1 2" id="KW-0732">Signal</keyword>
<dbReference type="Pfam" id="PF10738">
    <property type="entry name" value="Lpp-LpqN"/>
    <property type="match status" value="1"/>
</dbReference>
<feature type="signal peptide" evidence="2">
    <location>
        <begin position="1"/>
        <end position="24"/>
    </location>
</feature>